<dbReference type="STRING" id="172043.RM53_10910"/>
<dbReference type="Gene3D" id="3.30.2310.20">
    <property type="entry name" value="RelE-like"/>
    <property type="match status" value="1"/>
</dbReference>
<dbReference type="PANTHER" id="PTHR33755:SF6">
    <property type="entry name" value="PLASMID STABILIZATION SYSTEM PROTEIN"/>
    <property type="match status" value="1"/>
</dbReference>
<evidence type="ECO:0008006" key="5">
    <source>
        <dbReference type="Google" id="ProtNLM"/>
    </source>
</evidence>
<dbReference type="InterPro" id="IPR007712">
    <property type="entry name" value="RelE/ParE_toxin"/>
</dbReference>
<organism evidence="3 4">
    <name type="scientific">Brevundimonas nasdae</name>
    <dbReference type="NCBI Taxonomy" id="172043"/>
    <lineage>
        <taxon>Bacteria</taxon>
        <taxon>Pseudomonadati</taxon>
        <taxon>Pseudomonadota</taxon>
        <taxon>Alphaproteobacteria</taxon>
        <taxon>Caulobacterales</taxon>
        <taxon>Caulobacteraceae</taxon>
        <taxon>Brevundimonas</taxon>
    </lineage>
</organism>
<keyword evidence="2" id="KW-1277">Toxin-antitoxin system</keyword>
<evidence type="ECO:0000313" key="3">
    <source>
        <dbReference type="EMBL" id="KIC56869.1"/>
    </source>
</evidence>
<name>A0A0B4C750_9CAUL</name>
<accession>A0A0B4C750</accession>
<proteinExistence type="inferred from homology"/>
<dbReference type="InterPro" id="IPR051803">
    <property type="entry name" value="TA_system_RelE-like_toxin"/>
</dbReference>
<dbReference type="InterPro" id="IPR035093">
    <property type="entry name" value="RelE/ParE_toxin_dom_sf"/>
</dbReference>
<gene>
    <name evidence="3" type="ORF">RM53_10910</name>
</gene>
<comment type="similarity">
    <text evidence="1">Belongs to the RelE toxin family.</text>
</comment>
<evidence type="ECO:0000313" key="4">
    <source>
        <dbReference type="Proteomes" id="UP000031166"/>
    </source>
</evidence>
<dbReference type="PANTHER" id="PTHR33755">
    <property type="entry name" value="TOXIN PARE1-RELATED"/>
    <property type="match status" value="1"/>
</dbReference>
<dbReference type="RefSeq" id="WP_039246714.1">
    <property type="nucleotide sequence ID" value="NZ_JWSY01000019.1"/>
</dbReference>
<evidence type="ECO:0000256" key="1">
    <source>
        <dbReference type="ARBA" id="ARBA00006226"/>
    </source>
</evidence>
<dbReference type="EMBL" id="JWSY01000019">
    <property type="protein sequence ID" value="KIC56869.1"/>
    <property type="molecule type" value="Genomic_DNA"/>
</dbReference>
<reference evidence="3 4" key="1">
    <citation type="submission" date="2014-12" db="EMBL/GenBank/DDBJ databases">
        <title>Genome sequencing of Brevundimonas nasdae TPW30.</title>
        <authorList>
            <person name="Tan P.W."/>
            <person name="Chan K.-G."/>
        </authorList>
    </citation>
    <scope>NUCLEOTIDE SEQUENCE [LARGE SCALE GENOMIC DNA]</scope>
    <source>
        <strain evidence="3 4">TPW30</strain>
    </source>
</reference>
<comment type="caution">
    <text evidence="3">The sequence shown here is derived from an EMBL/GenBank/DDBJ whole genome shotgun (WGS) entry which is preliminary data.</text>
</comment>
<sequence length="99" mass="11318">MRVVFSRGCETDLEQIADHIAKDSPRRALSFVRELRVAARALAREPESRPKATFDPRIRRSVYGAYNLYYAVLPGELRFLAIIHGSRADDAVLFDLVKR</sequence>
<dbReference type="Pfam" id="PF05016">
    <property type="entry name" value="ParE_toxin"/>
    <property type="match status" value="1"/>
</dbReference>
<dbReference type="Proteomes" id="UP000031166">
    <property type="component" value="Unassembled WGS sequence"/>
</dbReference>
<dbReference type="AlphaFoldDB" id="A0A0B4C750"/>
<evidence type="ECO:0000256" key="2">
    <source>
        <dbReference type="ARBA" id="ARBA00022649"/>
    </source>
</evidence>
<protein>
    <recommendedName>
        <fullName evidence="5">Plasmid stabilization protein</fullName>
    </recommendedName>
</protein>